<keyword evidence="6" id="KW-1185">Reference proteome</keyword>
<dbReference type="Proteomes" id="UP000271241">
    <property type="component" value="Unassembled WGS sequence"/>
</dbReference>
<evidence type="ECO:0000256" key="2">
    <source>
        <dbReference type="ARBA" id="ARBA00005830"/>
    </source>
</evidence>
<dbReference type="SUPFAM" id="SSF51197">
    <property type="entry name" value="Clavaminate synthase-like"/>
    <property type="match status" value="1"/>
</dbReference>
<evidence type="ECO:0000313" key="5">
    <source>
        <dbReference type="EMBL" id="RKP11058.1"/>
    </source>
</evidence>
<dbReference type="AlphaFoldDB" id="A0A4P9XXF6"/>
<accession>A0A4P9XXF6</accession>
<name>A0A4P9XXF6_9FUNG</name>
<evidence type="ECO:0000256" key="4">
    <source>
        <dbReference type="ARBA" id="ARBA00023004"/>
    </source>
</evidence>
<dbReference type="Gene3D" id="2.60.120.620">
    <property type="entry name" value="q2cbj1_9rhob like domain"/>
    <property type="match status" value="1"/>
</dbReference>
<keyword evidence="4" id="KW-0408">Iron</keyword>
<evidence type="ECO:0008006" key="7">
    <source>
        <dbReference type="Google" id="ProtNLM"/>
    </source>
</evidence>
<evidence type="ECO:0000313" key="6">
    <source>
        <dbReference type="Proteomes" id="UP000271241"/>
    </source>
</evidence>
<comment type="similarity">
    <text evidence="2">Belongs to the PhyH family.</text>
</comment>
<reference evidence="6" key="1">
    <citation type="journal article" date="2018" name="Nat. Microbiol.">
        <title>Leveraging single-cell genomics to expand the fungal tree of life.</title>
        <authorList>
            <person name="Ahrendt S.R."/>
            <person name="Quandt C.A."/>
            <person name="Ciobanu D."/>
            <person name="Clum A."/>
            <person name="Salamov A."/>
            <person name="Andreopoulos B."/>
            <person name="Cheng J.F."/>
            <person name="Woyke T."/>
            <person name="Pelin A."/>
            <person name="Henrissat B."/>
            <person name="Reynolds N.K."/>
            <person name="Benny G.L."/>
            <person name="Smith M.E."/>
            <person name="James T.Y."/>
            <person name="Grigoriev I.V."/>
        </authorList>
    </citation>
    <scope>NUCLEOTIDE SEQUENCE [LARGE SCALE GENOMIC DNA]</scope>
    <source>
        <strain evidence="6">RSA 1356</strain>
    </source>
</reference>
<keyword evidence="3" id="KW-0479">Metal-binding</keyword>
<dbReference type="PANTHER" id="PTHR20883">
    <property type="entry name" value="PHYTANOYL-COA DIOXYGENASE DOMAIN CONTAINING 1"/>
    <property type="match status" value="1"/>
</dbReference>
<dbReference type="InterPro" id="IPR008775">
    <property type="entry name" value="Phytyl_CoA_dOase-like"/>
</dbReference>
<dbReference type="GO" id="GO:0046872">
    <property type="term" value="F:metal ion binding"/>
    <property type="evidence" value="ECO:0007669"/>
    <property type="project" value="UniProtKB-KW"/>
</dbReference>
<dbReference type="PANTHER" id="PTHR20883:SF15">
    <property type="entry name" value="PHYTANOYL-COA DIOXYGENASE DOMAIN-CONTAINING PROTEIN 1"/>
    <property type="match status" value="1"/>
</dbReference>
<dbReference type="OrthoDB" id="445007at2759"/>
<evidence type="ECO:0000256" key="3">
    <source>
        <dbReference type="ARBA" id="ARBA00022723"/>
    </source>
</evidence>
<dbReference type="Pfam" id="PF05721">
    <property type="entry name" value="PhyH"/>
    <property type="match status" value="1"/>
</dbReference>
<comment type="cofactor">
    <cofactor evidence="1">
        <name>Fe cation</name>
        <dbReference type="ChEBI" id="CHEBI:24875"/>
    </cofactor>
</comment>
<evidence type="ECO:0000256" key="1">
    <source>
        <dbReference type="ARBA" id="ARBA00001962"/>
    </source>
</evidence>
<protein>
    <recommendedName>
        <fullName evidence="7">Phytanoyl-CoA dioxygenase</fullName>
    </recommendedName>
</protein>
<proteinExistence type="inferred from homology"/>
<dbReference type="EMBL" id="KZ992428">
    <property type="protein sequence ID" value="RKP11058.1"/>
    <property type="molecule type" value="Genomic_DNA"/>
</dbReference>
<organism evidence="5 6">
    <name type="scientific">Thamnocephalis sphaerospora</name>
    <dbReference type="NCBI Taxonomy" id="78915"/>
    <lineage>
        <taxon>Eukaryota</taxon>
        <taxon>Fungi</taxon>
        <taxon>Fungi incertae sedis</taxon>
        <taxon>Zoopagomycota</taxon>
        <taxon>Zoopagomycotina</taxon>
        <taxon>Zoopagomycetes</taxon>
        <taxon>Zoopagales</taxon>
        <taxon>Sigmoideomycetaceae</taxon>
        <taxon>Thamnocephalis</taxon>
    </lineage>
</organism>
<sequence>MIQFHDQGYLCIPGFLSAEEIERAKQRIQHHIDVWQPEEHPLVTFGMSPDKQARDAYFLTSGDKVRYFLEEDAVDANGQLCVSKACAINKIGHALHAHDPFFRQVTFGSHVKQIASMLGLDDPLVVQSMAILKQPRIGGEVLPHQDSTFLHTDPPSALGFWIPLEDCTPANGCLYAVPGSHRDYPVRNQFVRTDAGSTAFIGEPLPLIDASKYVPIQCPAGSLVLIHGAVVHRSDANRSLHSRWAYTFHLVEGNAAYSQRNWLQPTTELPFPRLFAG</sequence>
<gene>
    <name evidence="5" type="ORF">THASP1DRAFT_27157</name>
</gene>
<dbReference type="STRING" id="78915.A0A4P9XXF6"/>